<evidence type="ECO:0000259" key="8">
    <source>
        <dbReference type="PROSITE" id="PS50020"/>
    </source>
</evidence>
<dbReference type="GO" id="GO:0003723">
    <property type="term" value="F:RNA binding"/>
    <property type="evidence" value="ECO:0007669"/>
    <property type="project" value="TreeGrafter"/>
</dbReference>
<feature type="region of interest" description="Disordered" evidence="7">
    <location>
        <begin position="619"/>
        <end position="797"/>
    </location>
</feature>
<comment type="subcellular location">
    <subcellularLocation>
        <location evidence="1">Nucleus</location>
    </subcellularLocation>
</comment>
<dbReference type="SMART" id="SM00441">
    <property type="entry name" value="FF"/>
    <property type="match status" value="4"/>
</dbReference>
<feature type="domain" description="WW" evidence="8">
    <location>
        <begin position="57"/>
        <end position="85"/>
    </location>
</feature>
<sequence length="797" mass="93292">MDVNQPPPGAHLGPPLWQEARNAEGRPYYYNRQTNAVQWTKPRELMTPAEVELDNLPWKEYTSDKGKKYWANMETKESTWDMPDVYKAALAQVEAQAKAQVAPAPPVAAPAFVAGGTSSYPTPEARHRARDDHGRGHHDRGYHDRYHDRGHHDRGHHDRGYNDRRGYGASETGAMVGEPAVDTEVPTFSSAEEAEAAFMKMLKRHGVKPDWTWEQTLQEICEEPLFFALKRPLDRRNAWEKFEADARAHAQEREQERFTKLRSNFATMLKRHPEIQYFSRWRTIRPIIEGETAFRATDNEDERRQLFEEYTSDLWKAHEEKEASMRDEGMKVLANQLKSLVKSPPFPDWKAVPAWAVGQELIASDEKLQNDLSFKSLHKCDILTTWENHIDTLEREFNKARQEHKERKLIKESAHREAFCELLEELRDQGKIHAATHWEDIFPLIEKDFRFLDVLGQKRKPLDFFWDLIIEENEKLRADRHKVDDAIHVSFHHMDTAILVCQQAAQDTRFDVTPTTTYDEFSSAMATHPKASQVSPEILGYIFQRLQEKAARRSEEKGATNQQDAIDALRYRLRRLNPHVRSTDTWEMVRPRLEQYDEYKALESDELRLKAFEKFIRQQKETEDDAEKDHDSRHRDRHRRDYDRGDRDYRSGRGERRGGRGASRTPEQDVYEAERRKADRERSSRNFSGSSPHSGRRDDRYSDRDRDRRSRRGGDESERERLYRTRGDPRGSRDELDYGGESTASTDRRRRRGSDATSIASRSAKRPRRESAEPERDERKEEKAVHSGSEEGEIEEE</sequence>
<dbReference type="PROSITE" id="PS01159">
    <property type="entry name" value="WW_DOMAIN_1"/>
    <property type="match status" value="1"/>
</dbReference>
<dbReference type="InterPro" id="IPR039726">
    <property type="entry name" value="Prp40-like"/>
</dbReference>
<evidence type="ECO:0000256" key="6">
    <source>
        <dbReference type="SAM" id="Coils"/>
    </source>
</evidence>
<feature type="compositionally biased region" description="Basic and acidic residues" evidence="7">
    <location>
        <begin position="124"/>
        <end position="166"/>
    </location>
</feature>
<dbReference type="CDD" id="cd00201">
    <property type="entry name" value="WW"/>
    <property type="match status" value="2"/>
</dbReference>
<keyword evidence="11" id="KW-1185">Reference proteome</keyword>
<protein>
    <submittedName>
        <fullName evidence="10">WW/Rsp5/WWP</fullName>
    </submittedName>
</protein>
<comment type="caution">
    <text evidence="10">The sequence shown here is derived from an EMBL/GenBank/DDBJ whole genome shotgun (WGS) entry which is preliminary data.</text>
</comment>
<dbReference type="InterPro" id="IPR001202">
    <property type="entry name" value="WW_dom"/>
</dbReference>
<evidence type="ECO:0000256" key="5">
    <source>
        <dbReference type="ARBA" id="ARBA00023242"/>
    </source>
</evidence>
<dbReference type="Gene3D" id="2.20.70.10">
    <property type="match status" value="2"/>
</dbReference>
<keyword evidence="5" id="KW-0539">Nucleus</keyword>
<keyword evidence="3" id="KW-0677">Repeat</keyword>
<dbReference type="InterPro" id="IPR036020">
    <property type="entry name" value="WW_dom_sf"/>
</dbReference>
<dbReference type="AlphaFoldDB" id="A0A9W9KAD7"/>
<reference evidence="10" key="2">
    <citation type="journal article" date="2023" name="IMA Fungus">
        <title>Comparative genomic study of the Penicillium genus elucidates a diverse pangenome and 15 lateral gene transfer events.</title>
        <authorList>
            <person name="Petersen C."/>
            <person name="Sorensen T."/>
            <person name="Nielsen M.R."/>
            <person name="Sondergaard T.E."/>
            <person name="Sorensen J.L."/>
            <person name="Fitzpatrick D.A."/>
            <person name="Frisvad J.C."/>
            <person name="Nielsen K.L."/>
        </authorList>
    </citation>
    <scope>NUCLEOTIDE SEQUENCE</scope>
    <source>
        <strain evidence="10">IBT 30761</strain>
    </source>
</reference>
<name>A0A9W9KAD7_9EURO</name>
<dbReference type="Pfam" id="PF25432">
    <property type="entry name" value="FF_PRPF40A"/>
    <property type="match status" value="1"/>
</dbReference>
<feature type="compositionally biased region" description="Basic and acidic residues" evidence="7">
    <location>
        <begin position="695"/>
        <end position="736"/>
    </location>
</feature>
<evidence type="ECO:0000256" key="3">
    <source>
        <dbReference type="ARBA" id="ARBA00022737"/>
    </source>
</evidence>
<dbReference type="PROSITE" id="PS51676">
    <property type="entry name" value="FF"/>
    <property type="match status" value="2"/>
</dbReference>
<dbReference type="Proteomes" id="UP001149074">
    <property type="component" value="Unassembled WGS sequence"/>
</dbReference>
<evidence type="ECO:0000259" key="9">
    <source>
        <dbReference type="PROSITE" id="PS51676"/>
    </source>
</evidence>
<keyword evidence="4" id="KW-0508">mRNA splicing</keyword>
<keyword evidence="2" id="KW-0507">mRNA processing</keyword>
<feature type="domain" description="FF" evidence="9">
    <location>
        <begin position="562"/>
        <end position="618"/>
    </location>
</feature>
<feature type="domain" description="WW" evidence="8">
    <location>
        <begin position="14"/>
        <end position="44"/>
    </location>
</feature>
<dbReference type="SUPFAM" id="SSF81698">
    <property type="entry name" value="FF domain"/>
    <property type="match status" value="4"/>
</dbReference>
<keyword evidence="6" id="KW-0175">Coiled coil</keyword>
<evidence type="ECO:0000256" key="1">
    <source>
        <dbReference type="ARBA" id="ARBA00004123"/>
    </source>
</evidence>
<dbReference type="GO" id="GO:0005685">
    <property type="term" value="C:U1 snRNP"/>
    <property type="evidence" value="ECO:0007669"/>
    <property type="project" value="TreeGrafter"/>
</dbReference>
<proteinExistence type="predicted"/>
<dbReference type="Pfam" id="PF00397">
    <property type="entry name" value="WW"/>
    <property type="match status" value="2"/>
</dbReference>
<feature type="compositionally biased region" description="Basic and acidic residues" evidence="7">
    <location>
        <begin position="619"/>
        <end position="658"/>
    </location>
</feature>
<dbReference type="GeneID" id="81357384"/>
<evidence type="ECO:0000313" key="11">
    <source>
        <dbReference type="Proteomes" id="UP001149074"/>
    </source>
</evidence>
<feature type="domain" description="FF" evidence="9">
    <location>
        <begin position="257"/>
        <end position="313"/>
    </location>
</feature>
<organism evidence="10 11">
    <name type="scientific">Penicillium argentinense</name>
    <dbReference type="NCBI Taxonomy" id="1131581"/>
    <lineage>
        <taxon>Eukaryota</taxon>
        <taxon>Fungi</taxon>
        <taxon>Dikarya</taxon>
        <taxon>Ascomycota</taxon>
        <taxon>Pezizomycotina</taxon>
        <taxon>Eurotiomycetes</taxon>
        <taxon>Eurotiomycetidae</taxon>
        <taxon>Eurotiales</taxon>
        <taxon>Aspergillaceae</taxon>
        <taxon>Penicillium</taxon>
    </lineage>
</organism>
<gene>
    <name evidence="10" type="ORF">N7532_005911</name>
</gene>
<dbReference type="Gene3D" id="1.10.10.440">
    <property type="entry name" value="FF domain"/>
    <property type="match status" value="4"/>
</dbReference>
<feature type="compositionally biased region" description="Basic and acidic residues" evidence="7">
    <location>
        <begin position="672"/>
        <end position="684"/>
    </location>
</feature>
<feature type="compositionally biased region" description="Basic and acidic residues" evidence="7">
    <location>
        <begin position="769"/>
        <end position="789"/>
    </location>
</feature>
<dbReference type="PANTHER" id="PTHR11864:SF0">
    <property type="entry name" value="PRP40 PRE-MRNA PROCESSING FACTOR 40 HOMOLOG A (YEAST)"/>
    <property type="match status" value="1"/>
</dbReference>
<dbReference type="GO" id="GO:0045292">
    <property type="term" value="P:mRNA cis splicing, via spliceosome"/>
    <property type="evidence" value="ECO:0007669"/>
    <property type="project" value="InterPro"/>
</dbReference>
<evidence type="ECO:0000256" key="4">
    <source>
        <dbReference type="ARBA" id="ARBA00023187"/>
    </source>
</evidence>
<dbReference type="PANTHER" id="PTHR11864">
    <property type="entry name" value="PRE-MRNA-PROCESSING PROTEIN PRP40"/>
    <property type="match status" value="1"/>
</dbReference>
<evidence type="ECO:0000256" key="2">
    <source>
        <dbReference type="ARBA" id="ARBA00022664"/>
    </source>
</evidence>
<accession>A0A9W9KAD7</accession>
<dbReference type="SUPFAM" id="SSF51045">
    <property type="entry name" value="WW domain"/>
    <property type="match status" value="2"/>
</dbReference>
<feature type="coiled-coil region" evidence="6">
    <location>
        <begin position="383"/>
        <end position="410"/>
    </location>
</feature>
<dbReference type="SMART" id="SM00456">
    <property type="entry name" value="WW"/>
    <property type="match status" value="2"/>
</dbReference>
<evidence type="ECO:0000313" key="10">
    <source>
        <dbReference type="EMBL" id="KAJ5098910.1"/>
    </source>
</evidence>
<evidence type="ECO:0000256" key="7">
    <source>
        <dbReference type="SAM" id="MobiDB-lite"/>
    </source>
</evidence>
<reference evidence="10" key="1">
    <citation type="submission" date="2022-11" db="EMBL/GenBank/DDBJ databases">
        <authorList>
            <person name="Petersen C."/>
        </authorList>
    </citation>
    <scope>NUCLEOTIDE SEQUENCE</scope>
    <source>
        <strain evidence="10">IBT 30761</strain>
    </source>
</reference>
<dbReference type="FunFam" id="1.10.10.440:FF:000013">
    <property type="entry name" value="pre-mRNA-processing protein 40A isoform X1"/>
    <property type="match status" value="1"/>
</dbReference>
<dbReference type="InterPro" id="IPR036517">
    <property type="entry name" value="FF_domain_sf"/>
</dbReference>
<dbReference type="Pfam" id="PF01846">
    <property type="entry name" value="FF"/>
    <property type="match status" value="3"/>
</dbReference>
<dbReference type="PROSITE" id="PS50020">
    <property type="entry name" value="WW_DOMAIN_2"/>
    <property type="match status" value="2"/>
</dbReference>
<dbReference type="InterPro" id="IPR002713">
    <property type="entry name" value="FF_domain"/>
</dbReference>
<dbReference type="GO" id="GO:0071004">
    <property type="term" value="C:U2-type prespliceosome"/>
    <property type="evidence" value="ECO:0007669"/>
    <property type="project" value="TreeGrafter"/>
</dbReference>
<dbReference type="EMBL" id="JAPQKI010000005">
    <property type="protein sequence ID" value="KAJ5098910.1"/>
    <property type="molecule type" value="Genomic_DNA"/>
</dbReference>
<dbReference type="RefSeq" id="XP_056474564.1">
    <property type="nucleotide sequence ID" value="XM_056618405.1"/>
</dbReference>
<feature type="region of interest" description="Disordered" evidence="7">
    <location>
        <begin position="118"/>
        <end position="169"/>
    </location>
</feature>
<dbReference type="OrthoDB" id="187617at2759"/>